<dbReference type="Gene3D" id="2.102.10.10">
    <property type="entry name" value="Rieske [2Fe-2S] iron-sulphur domain"/>
    <property type="match status" value="1"/>
</dbReference>
<keyword evidence="1" id="KW-0001">2Fe-2S</keyword>
<keyword evidence="2" id="KW-0479">Metal-binding</keyword>
<keyword evidence="3" id="KW-0560">Oxidoreductase</keyword>
<dbReference type="InterPro" id="IPR050584">
    <property type="entry name" value="Cholesterol_7-desaturase"/>
</dbReference>
<dbReference type="EMBL" id="AEWJ01000065">
    <property type="protein sequence ID" value="EGD57452.1"/>
    <property type="molecule type" value="Genomic_DNA"/>
</dbReference>
<keyword evidence="7" id="KW-0489">Methyltransferase</keyword>
<comment type="caution">
    <text evidence="7">The sequence shown here is derived from an EMBL/GenBank/DDBJ whole genome shotgun (WGS) entry which is preliminary data.</text>
</comment>
<dbReference type="PANTHER" id="PTHR21266:SF57">
    <property type="entry name" value="3-CHLOROBENZOATE-3,4-DIOXYGENASE"/>
    <property type="match status" value="1"/>
</dbReference>
<evidence type="ECO:0000259" key="6">
    <source>
        <dbReference type="PROSITE" id="PS51296"/>
    </source>
</evidence>
<dbReference type="InterPro" id="IPR036922">
    <property type="entry name" value="Rieske_2Fe-2S_sf"/>
</dbReference>
<dbReference type="GO" id="GO:0016491">
    <property type="term" value="F:oxidoreductase activity"/>
    <property type="evidence" value="ECO:0007669"/>
    <property type="project" value="UniProtKB-KW"/>
</dbReference>
<keyword evidence="7" id="KW-0808">Transferase</keyword>
<dbReference type="AlphaFoldDB" id="F1ZDA6"/>
<evidence type="ECO:0000256" key="3">
    <source>
        <dbReference type="ARBA" id="ARBA00023002"/>
    </source>
</evidence>
<evidence type="ECO:0000256" key="4">
    <source>
        <dbReference type="ARBA" id="ARBA00023004"/>
    </source>
</evidence>
<dbReference type="Pfam" id="PF00355">
    <property type="entry name" value="Rieske"/>
    <property type="match status" value="1"/>
</dbReference>
<dbReference type="STRING" id="983920.Y88_3762"/>
<protein>
    <submittedName>
        <fullName evidence="7">Vanillate O-demethylase oxygenase subunit</fullName>
    </submittedName>
</protein>
<dbReference type="GO" id="GO:0032259">
    <property type="term" value="P:methylation"/>
    <property type="evidence" value="ECO:0007669"/>
    <property type="project" value="UniProtKB-KW"/>
</dbReference>
<evidence type="ECO:0000256" key="1">
    <source>
        <dbReference type="ARBA" id="ARBA00022714"/>
    </source>
</evidence>
<dbReference type="GO" id="GO:0008168">
    <property type="term" value="F:methyltransferase activity"/>
    <property type="evidence" value="ECO:0007669"/>
    <property type="project" value="UniProtKB-KW"/>
</dbReference>
<proteinExistence type="predicted"/>
<dbReference type="Gene3D" id="3.90.380.10">
    <property type="entry name" value="Naphthalene 1,2-dioxygenase Alpha Subunit, Chain A, domain 1"/>
    <property type="match status" value="1"/>
</dbReference>
<keyword evidence="8" id="KW-1185">Reference proteome</keyword>
<keyword evidence="5" id="KW-0411">Iron-sulfur</keyword>
<dbReference type="PROSITE" id="PS51296">
    <property type="entry name" value="RIESKE"/>
    <property type="match status" value="1"/>
</dbReference>
<name>F1ZDA6_9SPHN</name>
<dbReference type="PANTHER" id="PTHR21266">
    <property type="entry name" value="IRON-SULFUR DOMAIN CONTAINING PROTEIN"/>
    <property type="match status" value="1"/>
</dbReference>
<dbReference type="OrthoDB" id="9800776at2"/>
<dbReference type="InterPro" id="IPR044043">
    <property type="entry name" value="VanA_C_cat"/>
</dbReference>
<evidence type="ECO:0000313" key="7">
    <source>
        <dbReference type="EMBL" id="EGD57452.1"/>
    </source>
</evidence>
<dbReference type="GO" id="GO:0051537">
    <property type="term" value="F:2 iron, 2 sulfur cluster binding"/>
    <property type="evidence" value="ECO:0007669"/>
    <property type="project" value="UniProtKB-KW"/>
</dbReference>
<dbReference type="InterPro" id="IPR017941">
    <property type="entry name" value="Rieske_2Fe-2S"/>
</dbReference>
<dbReference type="SUPFAM" id="SSF55961">
    <property type="entry name" value="Bet v1-like"/>
    <property type="match status" value="1"/>
</dbReference>
<dbReference type="eggNOG" id="COG4638">
    <property type="taxonomic scope" value="Bacteria"/>
</dbReference>
<gene>
    <name evidence="7" type="ORF">Y88_3762</name>
</gene>
<dbReference type="HOGENOM" id="CLU_039484_1_2_5"/>
<evidence type="ECO:0000256" key="2">
    <source>
        <dbReference type="ARBA" id="ARBA00022723"/>
    </source>
</evidence>
<dbReference type="InParanoid" id="F1ZDA6"/>
<dbReference type="Pfam" id="PF19112">
    <property type="entry name" value="VanA_C"/>
    <property type="match status" value="1"/>
</dbReference>
<evidence type="ECO:0000313" key="8">
    <source>
        <dbReference type="Proteomes" id="UP000004728"/>
    </source>
</evidence>
<evidence type="ECO:0000256" key="5">
    <source>
        <dbReference type="ARBA" id="ARBA00023014"/>
    </source>
</evidence>
<organism evidence="7 8">
    <name type="scientific">Novosphingobium nitrogenifigens DSM 19370</name>
    <dbReference type="NCBI Taxonomy" id="983920"/>
    <lineage>
        <taxon>Bacteria</taxon>
        <taxon>Pseudomonadati</taxon>
        <taxon>Pseudomonadota</taxon>
        <taxon>Alphaproteobacteria</taxon>
        <taxon>Sphingomonadales</taxon>
        <taxon>Sphingomonadaceae</taxon>
        <taxon>Novosphingobium</taxon>
    </lineage>
</organism>
<dbReference type="GO" id="GO:0046872">
    <property type="term" value="F:metal ion binding"/>
    <property type="evidence" value="ECO:0007669"/>
    <property type="project" value="UniProtKB-KW"/>
</dbReference>
<accession>F1ZDA6</accession>
<sequence length="338" mass="37927">MPREASFDPADRAILAKHWYPVALLRELGEKPLATRLLDQRLVIYRAGESVVVAPDWCPHRGVPLSLGEQAEDGVVCPYHGLRFGMGGQCVHIPAHSERAVPPQFHLRTFPAVVRYGLIWTCLDPEPGMDPAIPEMPHWDEPEFQQITCPSVDIGGFAGRQLEGFLDVAHFAFVHTATFADPNNPGVPTYRPRLTDYGFEAEYWSSVGNYPAGVEHKGPEGFQWLRHFRCTPPFTATLEIHFPKGGRLVIMNAASPVSARMTRMFAPIARNFDTDLPVEDVYAFNARVFEEDRMIVETQEPAFVPLDPSAEAHLPADMSSMFYRRLLKDMGLKFSNPV</sequence>
<feature type="domain" description="Rieske" evidence="6">
    <location>
        <begin position="19"/>
        <end position="121"/>
    </location>
</feature>
<reference evidence="7 8" key="1">
    <citation type="journal article" date="2012" name="J. Bacteriol.">
        <title>Draft Genome Sequence of Novosphingobium nitrogenifigens Y88T.</title>
        <authorList>
            <person name="Strabala T.J."/>
            <person name="Macdonald L."/>
            <person name="Liu V."/>
            <person name="Smit A.M."/>
        </authorList>
    </citation>
    <scope>NUCLEOTIDE SEQUENCE [LARGE SCALE GENOMIC DNA]</scope>
    <source>
        <strain evidence="7 8">DSM 19370</strain>
    </source>
</reference>
<dbReference type="SUPFAM" id="SSF50022">
    <property type="entry name" value="ISP domain"/>
    <property type="match status" value="1"/>
</dbReference>
<dbReference type="Proteomes" id="UP000004728">
    <property type="component" value="Unassembled WGS sequence"/>
</dbReference>
<keyword evidence="4" id="KW-0408">Iron</keyword>